<dbReference type="CDD" id="cd01647">
    <property type="entry name" value="RT_LTR"/>
    <property type="match status" value="1"/>
</dbReference>
<dbReference type="InterPro" id="IPR036397">
    <property type="entry name" value="RNaseH_sf"/>
</dbReference>
<feature type="region of interest" description="Disordered" evidence="2">
    <location>
        <begin position="1"/>
        <end position="177"/>
    </location>
</feature>
<sequence length="1707" mass="191687">MARSGPAFPPLSSNQSEGPSHFEGSSSGSSYRPSHHTPSSTLTFPHTHTNPSQNLESQRSVKNNPNTSSSSRSPTQDSQSIIVGLQRQISSLKRRVRDKTPAKERPRRGREKNNQEDSEAFSNAHPESKAEIPSPTRKNPGSIHSKPPSKGLSQHLGRDALPPKIPKRRGNRGKQGAVWKALDQISSSPFSEEIERAKLPPRYTAPGFEMYNGRTDPIAHIGHYHQRMALSRHNDALMCKLFPSSLGEVALRWFNQIDRGTISSWDQMAEAFVGRYSKTYNEIDGCGEDVAVPTFKLGLPVDSGLRQSLTKRPPSNMKKLMSRIEQFIRLEEDKGNNNAAKTEAPVRQPNFKSPAQTNKVPRVATVPSNFVAPSFKAHSIVFKEPIYRILEKIKAEPFFVWPPKLPGDPTTRNQRPMCSYHRERGHLTENCYKFKSLLEQLVSDGHVSEYVNLSLTEQERTKQSEDRPGSSGTTPTGVIHVILSPLCTSINPASYRSDLQKAFHLRQSYGILDSAHLVHRLCSEAHVLSVNGTISFSDSDLHDVQLPHNDPLVITLRIGNYDVKRVLVDQGSFAEVMYQELYEKLGLGKSDLSEFSSPVFGFSGESTIPLGKTTLPVLAGPINLKTEFIVVQAPSPYNAIMGRSWLHKMKAIPSTLHQKLRFPTKDGVMEINGDQVMAKQCVLVAAKKSNPGKANPAGVGINLSLPDKDELITLLREFRDIFAWSVYDTPGVSPSLACHSLAIPPDAKPVQQRHRKLAPERSEIIMEEVRRLLAAEVIRPVLYPTWLSNTVMVQKKNGKWRVCVDFTDLNKVCLKDHFPLPRIDQLVDSAAGHDRMSFLDAFQGYHQIPMTLSDQEKTAFITPWGAYCYKVMPFGLKNAEATYQRMMTTMFGSQIGKTMEVYIDDMLVKSVRREDHLAHLREVFEILRRDELRLNASKCLFGVRSGKFLGHIISSRGIEANPDQISTLISLEEPKNTKQVQCLTGMIAALGRFISRSADKCRPFFQLLRMKRNFLWDEDCSAAFQGIKAYLSSPPCLSIPSPGEPLYLYLAVSEHAVSAVLVRETPDYQRPIFFISKTMTEAESRYFPLEKAALALVRAAKKLPQYFQATTVTVLTDLPLKALLQCSDFSGRITRWGVQLGSLGVEYKPRISIKGQVLADFVAEFQGKDSEHEPTSPLGLETNLVPTEWKLFVDGASNVMGSGAGVVLISLEGLIMELGVDRLRVFCDSQLVVNQISGEYQARDERMASYLRAVKSSLSAFEFIQVEQIGREHNSHADILAKLATAKETNMERTVAVEVLNSPSSQNVELDILNITRPVASWMDPLVAYLQNNQLPEDQKEADIIKRKAPGYWLSKEGSLYKRSFSGPYLLCVHPDLVNNLLYEIHEGICGSHTGGRSLAHRAMSQGYWWPYMQSDAVRYVKACDKCQRFAPKIHQPAREFNPLSSPWPFAQWGIDIVGPLPRALGNKKFLIVATDYFTKWVEAEPLAHIRDTDAKRKVFKGFCSELGIKNFFSTPGYPQANGQAEVSNKVILDGIKKRLEEAKGKWVEELPSVLWTHRTTHWRSTGETPFALAYGVEAVIPLEVGLPTTRTTEFDAEQNEDNLRKDLNLVEERRDIAAIRLTSYQRQMKRGYDRNIRPKSFHVNNLVLRKVVTNTRNPNDGKLGPNWEGPYKVTSFTGVGAYRLEDMEGKPIPRPWNVCNLKKYFF</sequence>
<organism evidence="5">
    <name type="scientific">Fagus sylvatica</name>
    <name type="common">Beechnut</name>
    <dbReference type="NCBI Taxonomy" id="28930"/>
    <lineage>
        <taxon>Eukaryota</taxon>
        <taxon>Viridiplantae</taxon>
        <taxon>Streptophyta</taxon>
        <taxon>Embryophyta</taxon>
        <taxon>Tracheophyta</taxon>
        <taxon>Spermatophyta</taxon>
        <taxon>Magnoliopsida</taxon>
        <taxon>eudicotyledons</taxon>
        <taxon>Gunneridae</taxon>
        <taxon>Pentapetalae</taxon>
        <taxon>rosids</taxon>
        <taxon>fabids</taxon>
        <taxon>Fagales</taxon>
        <taxon>Fagaceae</taxon>
        <taxon>Fagus</taxon>
    </lineage>
</organism>
<dbReference type="Gene3D" id="3.30.70.270">
    <property type="match status" value="2"/>
</dbReference>
<gene>
    <name evidence="5" type="ORF">FSB_LOCUS20472</name>
</gene>
<dbReference type="GO" id="GO:0003676">
    <property type="term" value="F:nucleic acid binding"/>
    <property type="evidence" value="ECO:0007669"/>
    <property type="project" value="InterPro"/>
</dbReference>
<dbReference type="Pfam" id="PF13456">
    <property type="entry name" value="RVT_3"/>
    <property type="match status" value="1"/>
</dbReference>
<evidence type="ECO:0000256" key="1">
    <source>
        <dbReference type="ARBA" id="ARBA00023172"/>
    </source>
</evidence>
<dbReference type="GO" id="GO:0004523">
    <property type="term" value="F:RNA-DNA hybrid ribonuclease activity"/>
    <property type="evidence" value="ECO:0007669"/>
    <property type="project" value="InterPro"/>
</dbReference>
<feature type="compositionally biased region" description="Low complexity" evidence="2">
    <location>
        <begin position="64"/>
        <end position="80"/>
    </location>
</feature>
<dbReference type="InterPro" id="IPR002156">
    <property type="entry name" value="RNaseH_domain"/>
</dbReference>
<evidence type="ECO:0000256" key="2">
    <source>
        <dbReference type="SAM" id="MobiDB-lite"/>
    </source>
</evidence>
<dbReference type="InterPro" id="IPR000477">
    <property type="entry name" value="RT_dom"/>
</dbReference>
<dbReference type="InterPro" id="IPR001584">
    <property type="entry name" value="Integrase_cat-core"/>
</dbReference>
<dbReference type="InterPro" id="IPR043128">
    <property type="entry name" value="Rev_trsase/Diguanyl_cyclase"/>
</dbReference>
<dbReference type="InterPro" id="IPR043502">
    <property type="entry name" value="DNA/RNA_pol_sf"/>
</dbReference>
<evidence type="ECO:0000313" key="5">
    <source>
        <dbReference type="EMBL" id="SPC92590.1"/>
    </source>
</evidence>
<evidence type="ECO:0000259" key="3">
    <source>
        <dbReference type="PROSITE" id="PS50878"/>
    </source>
</evidence>
<dbReference type="InterPro" id="IPR041588">
    <property type="entry name" value="Integrase_H2C2"/>
</dbReference>
<feature type="compositionally biased region" description="Low complexity" evidence="2">
    <location>
        <begin position="16"/>
        <end position="32"/>
    </location>
</feature>
<feature type="compositionally biased region" description="Polar residues" evidence="2">
    <location>
        <begin position="37"/>
        <end position="63"/>
    </location>
</feature>
<dbReference type="SUPFAM" id="SSF56672">
    <property type="entry name" value="DNA/RNA polymerases"/>
    <property type="match status" value="1"/>
</dbReference>
<dbReference type="Gene3D" id="3.30.420.10">
    <property type="entry name" value="Ribonuclease H-like superfamily/Ribonuclease H"/>
    <property type="match status" value="2"/>
</dbReference>
<dbReference type="Pfam" id="PF17919">
    <property type="entry name" value="RT_RNaseH_2"/>
    <property type="match status" value="1"/>
</dbReference>
<dbReference type="Gene3D" id="3.10.10.10">
    <property type="entry name" value="HIV Type 1 Reverse Transcriptase, subunit A, domain 1"/>
    <property type="match status" value="1"/>
</dbReference>
<keyword evidence="1" id="KW-0233">DNA recombination</keyword>
<dbReference type="InterPro" id="IPR012337">
    <property type="entry name" value="RNaseH-like_sf"/>
</dbReference>
<proteinExistence type="predicted"/>
<name>A0A2N9FZR4_FAGSY</name>
<dbReference type="PROSITE" id="PS50994">
    <property type="entry name" value="INTEGRASE"/>
    <property type="match status" value="1"/>
</dbReference>
<dbReference type="InterPro" id="IPR041577">
    <property type="entry name" value="RT_RNaseH_2"/>
</dbReference>
<reference evidence="5" key="1">
    <citation type="submission" date="2018-02" db="EMBL/GenBank/DDBJ databases">
        <authorList>
            <person name="Cohen D.B."/>
            <person name="Kent A.D."/>
        </authorList>
    </citation>
    <scope>NUCLEOTIDE SEQUENCE</scope>
</reference>
<dbReference type="Pfam" id="PF00078">
    <property type="entry name" value="RVT_1"/>
    <property type="match status" value="1"/>
</dbReference>
<dbReference type="Gene3D" id="2.40.70.10">
    <property type="entry name" value="Acid Proteases"/>
    <property type="match status" value="1"/>
</dbReference>
<feature type="region of interest" description="Disordered" evidence="2">
    <location>
        <begin position="455"/>
        <end position="477"/>
    </location>
</feature>
<dbReference type="SUPFAM" id="SSF50630">
    <property type="entry name" value="Acid proteases"/>
    <property type="match status" value="1"/>
</dbReference>
<dbReference type="CDD" id="cd09279">
    <property type="entry name" value="RNase_HI_like"/>
    <property type="match status" value="1"/>
</dbReference>
<dbReference type="PANTHER" id="PTHR48475">
    <property type="entry name" value="RIBONUCLEASE H"/>
    <property type="match status" value="1"/>
</dbReference>
<protein>
    <submittedName>
        <fullName evidence="5">Uncharacterized protein</fullName>
    </submittedName>
</protein>
<accession>A0A2N9FZR4</accession>
<feature type="domain" description="Integrase catalytic" evidence="4">
    <location>
        <begin position="1486"/>
        <end position="1578"/>
    </location>
</feature>
<feature type="compositionally biased region" description="Basic and acidic residues" evidence="2">
    <location>
        <begin position="457"/>
        <end position="468"/>
    </location>
</feature>
<dbReference type="Gene3D" id="1.10.340.70">
    <property type="match status" value="1"/>
</dbReference>
<dbReference type="EMBL" id="OIVN01001321">
    <property type="protein sequence ID" value="SPC92590.1"/>
    <property type="molecule type" value="Genomic_DNA"/>
</dbReference>
<dbReference type="GO" id="GO:0015074">
    <property type="term" value="P:DNA integration"/>
    <property type="evidence" value="ECO:0007669"/>
    <property type="project" value="InterPro"/>
</dbReference>
<feature type="region of interest" description="Disordered" evidence="2">
    <location>
        <begin position="333"/>
        <end position="356"/>
    </location>
</feature>
<evidence type="ECO:0000259" key="4">
    <source>
        <dbReference type="PROSITE" id="PS50994"/>
    </source>
</evidence>
<feature type="domain" description="Reverse transcriptase" evidence="3">
    <location>
        <begin position="774"/>
        <end position="953"/>
    </location>
</feature>
<dbReference type="PROSITE" id="PS50878">
    <property type="entry name" value="RT_POL"/>
    <property type="match status" value="1"/>
</dbReference>
<dbReference type="SUPFAM" id="SSF53098">
    <property type="entry name" value="Ribonuclease H-like"/>
    <property type="match status" value="2"/>
</dbReference>
<dbReference type="PANTHER" id="PTHR48475:SF2">
    <property type="entry name" value="RIBONUCLEASE H"/>
    <property type="match status" value="1"/>
</dbReference>
<dbReference type="Pfam" id="PF17921">
    <property type="entry name" value="Integrase_H2C2"/>
    <property type="match status" value="1"/>
</dbReference>
<dbReference type="InterPro" id="IPR021109">
    <property type="entry name" value="Peptidase_aspartic_dom_sf"/>
</dbReference>
<dbReference type="GO" id="GO:0006310">
    <property type="term" value="P:DNA recombination"/>
    <property type="evidence" value="ECO:0007669"/>
    <property type="project" value="UniProtKB-KW"/>
</dbReference>
<dbReference type="CDD" id="cd00303">
    <property type="entry name" value="retropepsin_like"/>
    <property type="match status" value="1"/>
</dbReference>